<accession>A0AAD1Z0L2</accession>
<sequence length="827" mass="88904">MEISEKIDLAAEALSLMDLSSQNDNQFSGNQSEPKTCEFSGVMGPKMEVNCTLGIDVDDHMPELCESTDLEKAQRNGRCNLRKSLAWDSAFFSNAGVLDPEELSTMIKGAEKDKNHLLPGIEEEIRNSIDSISTLENDNFTVESLEDDLFVDIRASIQRSSKKKPNATNYISQSATMEIDNQAISTLKKESLASQNKLHSEPALKNTSRQTIRMPKCQPKQNVGTQGSGKVVKQDSGHLQVTQSLTKINESSSLRPKPPKAISRATLTSTSAAKRDSMGSSRVKSEIGSSKLTSVSNRGSQASKVPVLSGARRVLPKPAPSSKSSSLGSSTTSKVLSTRSSTSSDSSDSMLSKTTAKSPLTTVRRNPVKSSTIRPASSGSIPKTPSKGLKNKPPPSTLSAYMRSTKISSSVTPASSISEWSSASSSSSSTVYQRSSNSRNSLDISSCPSVDDSVIPLGLRNHSTDRIADERESKETALPGRNLDKSSKQSGTLQAPAKPSGLRMPSPKIGFFDGSKSLVRTPNGTPRTHSGMLTKSGAAICSPKGSSNIKPKNGKFPTARAVSSLANVKPDFPKARSPASFPQRSCASTNDSCSLTDVEDSPSLSPEAQGKRSGEKNWKSQKVHAKGSDGNKQVIDADIGVVMNMSVGDLIDEAAFKMHRNMGTGDIKIVPVEDNNALGSKSNGQRVDKDVLDDQNHLKCSHSICKENEDQRELSEPKKDVNTNAYSQKDEPLSDISDSASVSFPATASTTAASRAPFTLKDSFYNSECPDFSKESAEQLVEKFHAQHLCSSECMMVEEGYLESKFCSEDDKEASTEQKGNFIQNCI</sequence>
<protein>
    <submittedName>
        <fullName evidence="2">Uncharacterized protein</fullName>
    </submittedName>
</protein>
<organism evidence="2 3">
    <name type="scientific">Fraxinus pennsylvanica</name>
    <dbReference type="NCBI Taxonomy" id="56036"/>
    <lineage>
        <taxon>Eukaryota</taxon>
        <taxon>Viridiplantae</taxon>
        <taxon>Streptophyta</taxon>
        <taxon>Embryophyta</taxon>
        <taxon>Tracheophyta</taxon>
        <taxon>Spermatophyta</taxon>
        <taxon>Magnoliopsida</taxon>
        <taxon>eudicotyledons</taxon>
        <taxon>Gunneridae</taxon>
        <taxon>Pentapetalae</taxon>
        <taxon>asterids</taxon>
        <taxon>lamiids</taxon>
        <taxon>Lamiales</taxon>
        <taxon>Oleaceae</taxon>
        <taxon>Oleeae</taxon>
        <taxon>Fraxinus</taxon>
    </lineage>
</organism>
<evidence type="ECO:0000313" key="2">
    <source>
        <dbReference type="EMBL" id="CAI9760709.1"/>
    </source>
</evidence>
<feature type="compositionally biased region" description="Polar residues" evidence="1">
    <location>
        <begin position="237"/>
        <end position="254"/>
    </location>
</feature>
<feature type="compositionally biased region" description="Low complexity" evidence="1">
    <location>
        <begin position="404"/>
        <end position="441"/>
    </location>
</feature>
<name>A0AAD1Z0L2_9LAMI</name>
<feature type="compositionally biased region" description="Low complexity" evidence="1">
    <location>
        <begin position="320"/>
        <end position="355"/>
    </location>
</feature>
<dbReference type="InterPro" id="IPR045882">
    <property type="entry name" value="GPT1/2"/>
</dbReference>
<feature type="compositionally biased region" description="Basic and acidic residues" evidence="1">
    <location>
        <begin position="609"/>
        <end position="618"/>
    </location>
</feature>
<evidence type="ECO:0000256" key="1">
    <source>
        <dbReference type="SAM" id="MobiDB-lite"/>
    </source>
</evidence>
<dbReference type="PANTHER" id="PTHR33737">
    <property type="entry name" value="OS05G0121800 PROTEIN"/>
    <property type="match status" value="1"/>
</dbReference>
<dbReference type="EMBL" id="OU503040">
    <property type="protein sequence ID" value="CAI9760709.1"/>
    <property type="molecule type" value="Genomic_DNA"/>
</dbReference>
<gene>
    <name evidence="2" type="ORF">FPE_LOCUS8139</name>
</gene>
<dbReference type="PANTHER" id="PTHR33737:SF2">
    <property type="entry name" value="OS12G0102700 PROTEIN"/>
    <property type="match status" value="1"/>
</dbReference>
<feature type="compositionally biased region" description="Basic and acidic residues" evidence="1">
    <location>
        <begin position="704"/>
        <end position="721"/>
    </location>
</feature>
<feature type="compositionally biased region" description="Basic and acidic residues" evidence="1">
    <location>
        <begin position="462"/>
        <end position="475"/>
    </location>
</feature>
<keyword evidence="3" id="KW-1185">Reference proteome</keyword>
<feature type="region of interest" description="Disordered" evidence="1">
    <location>
        <begin position="703"/>
        <end position="738"/>
    </location>
</feature>
<reference evidence="2" key="1">
    <citation type="submission" date="2023-05" db="EMBL/GenBank/DDBJ databases">
        <authorList>
            <person name="Huff M."/>
        </authorList>
    </citation>
    <scope>NUCLEOTIDE SEQUENCE</scope>
</reference>
<proteinExistence type="predicted"/>
<feature type="region of interest" description="Disordered" evidence="1">
    <location>
        <begin position="570"/>
        <end position="630"/>
    </location>
</feature>
<dbReference type="AlphaFoldDB" id="A0AAD1Z0L2"/>
<feature type="compositionally biased region" description="Polar residues" evidence="1">
    <location>
        <begin position="356"/>
        <end position="383"/>
    </location>
</feature>
<dbReference type="Proteomes" id="UP000834106">
    <property type="component" value="Chromosome 5"/>
</dbReference>
<dbReference type="GO" id="GO:0008017">
    <property type="term" value="F:microtubule binding"/>
    <property type="evidence" value="ECO:0007669"/>
    <property type="project" value="InterPro"/>
</dbReference>
<feature type="compositionally biased region" description="Polar residues" evidence="1">
    <location>
        <begin position="580"/>
        <end position="595"/>
    </location>
</feature>
<evidence type="ECO:0000313" key="3">
    <source>
        <dbReference type="Proteomes" id="UP000834106"/>
    </source>
</evidence>
<feature type="region of interest" description="Disordered" evidence="1">
    <location>
        <begin position="193"/>
        <end position="556"/>
    </location>
</feature>
<feature type="compositionally biased region" description="Polar residues" evidence="1">
    <location>
        <begin position="265"/>
        <end position="303"/>
    </location>
</feature>
<feature type="compositionally biased region" description="Polar residues" evidence="1">
    <location>
        <begin position="518"/>
        <end position="533"/>
    </location>
</feature>